<evidence type="ECO:0000256" key="1">
    <source>
        <dbReference type="SAM" id="MobiDB-lite"/>
    </source>
</evidence>
<dbReference type="OMA" id="CSLSIMK"/>
<dbReference type="EMBL" id="AACB03000002">
    <property type="protein sequence ID" value="KAE8304559.1"/>
    <property type="molecule type" value="Genomic_DNA"/>
</dbReference>
<dbReference type="InterPro" id="IPR032675">
    <property type="entry name" value="LRR_dom_sf"/>
</dbReference>
<reference evidence="2 3" key="1">
    <citation type="journal article" date="2007" name="Science">
        <title>Genomic minimalism in the early diverging intestinal parasite Giardia lamblia.</title>
        <authorList>
            <person name="Morrison H.G."/>
            <person name="McArthur A.G."/>
            <person name="Gillin F.D."/>
            <person name="Aley S.B."/>
            <person name="Adam R.D."/>
            <person name="Olsen G.J."/>
            <person name="Best A.A."/>
            <person name="Cande W.Z."/>
            <person name="Chen F."/>
            <person name="Cipriano M.J."/>
            <person name="Davids B.J."/>
            <person name="Dawson S.C."/>
            <person name="Elmendorf H.G."/>
            <person name="Hehl A.B."/>
            <person name="Holder M.E."/>
            <person name="Huse S.M."/>
            <person name="Kim U.U."/>
            <person name="Lasek-Nesselquist E."/>
            <person name="Manning G."/>
            <person name="Nigam A."/>
            <person name="Nixon J.E."/>
            <person name="Palm D."/>
            <person name="Passamaneck N.E."/>
            <person name="Prabhu A."/>
            <person name="Reich C.I."/>
            <person name="Reiner D.S."/>
            <person name="Samuelson J."/>
            <person name="Svard S.G."/>
            <person name="Sogin M.L."/>
        </authorList>
    </citation>
    <scope>NUCLEOTIDE SEQUENCE [LARGE SCALE GENOMIC DNA]</scope>
    <source>
        <strain evidence="2 3">WB C6</strain>
    </source>
</reference>
<dbReference type="VEuPathDB" id="GiardiaDB:GL50803_11245"/>
<dbReference type="SUPFAM" id="SSF52047">
    <property type="entry name" value="RNI-like"/>
    <property type="match status" value="1"/>
</dbReference>
<accession>D3KI23</accession>
<name>D3KI23_GIAIC</name>
<keyword evidence="3" id="KW-1185">Reference proteome</keyword>
<feature type="region of interest" description="Disordered" evidence="1">
    <location>
        <begin position="1"/>
        <end position="36"/>
    </location>
</feature>
<organism evidence="2 3">
    <name type="scientific">Giardia intestinalis (strain ATCC 50803 / WB clone C6)</name>
    <name type="common">Giardia lamblia</name>
    <dbReference type="NCBI Taxonomy" id="184922"/>
    <lineage>
        <taxon>Eukaryota</taxon>
        <taxon>Metamonada</taxon>
        <taxon>Diplomonadida</taxon>
        <taxon>Hexamitidae</taxon>
        <taxon>Giardiinae</taxon>
        <taxon>Giardia</taxon>
    </lineage>
</organism>
<protein>
    <submittedName>
        <fullName evidence="2">Uncharacterized protein</fullName>
    </submittedName>
</protein>
<sequence length="344" mass="38172">MSLLMPPPLKRLLMPSNTTRTPVTDPQLQPTADPVTGPSLSPLIQDGVLLVNDKFSTKYEMSEVLCKDVHTILVEELTSNEIEGGKKILWILGSAVHANTVKKLIVRNSPRLLFYPFFALSYELQHIESLLLHDVQLNIPENLILSYIDHTFPNLRRLSLKLTTASSRQFPIDLIKGASLFHKLGMLSTCTTPAIVLSKLQLLEIDDCHWISSQLLFSIADCFPLLKELHFSHCSMPQSESLLGSQDARDTGICSLSIMKLDVLEISLSLYNIEDLDALALIPRLTLKINGNARISGVGPDTVAQLLAAPVTDHPDSDASCYVERAKESLRKLDSMHTLMLVDI</sequence>
<gene>
    <name evidence="2" type="ORF">GL50803_0011245</name>
</gene>
<dbReference type="Proteomes" id="UP000001548">
    <property type="component" value="Unassembled WGS sequence"/>
</dbReference>
<evidence type="ECO:0000313" key="3">
    <source>
        <dbReference type="Proteomes" id="UP000001548"/>
    </source>
</evidence>
<feature type="compositionally biased region" description="Polar residues" evidence="1">
    <location>
        <begin position="16"/>
        <end position="30"/>
    </location>
</feature>
<dbReference type="AlphaFoldDB" id="D3KI23"/>
<evidence type="ECO:0000313" key="2">
    <source>
        <dbReference type="EMBL" id="KAE8304559.1"/>
    </source>
</evidence>
<dbReference type="Gene3D" id="3.80.10.10">
    <property type="entry name" value="Ribonuclease Inhibitor"/>
    <property type="match status" value="1"/>
</dbReference>
<proteinExistence type="predicted"/>
<dbReference type="HOGENOM" id="CLU_807621_0_0_1"/>
<comment type="caution">
    <text evidence="2">The sequence shown here is derived from an EMBL/GenBank/DDBJ whole genome shotgun (WGS) entry which is preliminary data.</text>
</comment>